<gene>
    <name evidence="1" type="ORF">TorRG33x02_320470</name>
</gene>
<protein>
    <submittedName>
        <fullName evidence="1">Uncharacterized protein</fullName>
    </submittedName>
</protein>
<proteinExistence type="predicted"/>
<dbReference type="Proteomes" id="UP000237000">
    <property type="component" value="Unassembled WGS sequence"/>
</dbReference>
<dbReference type="EMBL" id="JXTC01000517">
    <property type="protein sequence ID" value="PON48462.1"/>
    <property type="molecule type" value="Genomic_DNA"/>
</dbReference>
<name>A0A2P5BI33_TREOI</name>
<dbReference type="InParanoid" id="A0A2P5BI33"/>
<keyword evidence="2" id="KW-1185">Reference proteome</keyword>
<dbReference type="AlphaFoldDB" id="A0A2P5BI33"/>
<evidence type="ECO:0000313" key="2">
    <source>
        <dbReference type="Proteomes" id="UP000237000"/>
    </source>
</evidence>
<comment type="caution">
    <text evidence="1">The sequence shown here is derived from an EMBL/GenBank/DDBJ whole genome shotgun (WGS) entry which is preliminary data.</text>
</comment>
<organism evidence="1 2">
    <name type="scientific">Trema orientale</name>
    <name type="common">Charcoal tree</name>
    <name type="synonym">Celtis orientalis</name>
    <dbReference type="NCBI Taxonomy" id="63057"/>
    <lineage>
        <taxon>Eukaryota</taxon>
        <taxon>Viridiplantae</taxon>
        <taxon>Streptophyta</taxon>
        <taxon>Embryophyta</taxon>
        <taxon>Tracheophyta</taxon>
        <taxon>Spermatophyta</taxon>
        <taxon>Magnoliopsida</taxon>
        <taxon>eudicotyledons</taxon>
        <taxon>Gunneridae</taxon>
        <taxon>Pentapetalae</taxon>
        <taxon>rosids</taxon>
        <taxon>fabids</taxon>
        <taxon>Rosales</taxon>
        <taxon>Cannabaceae</taxon>
        <taxon>Trema</taxon>
    </lineage>
</organism>
<accession>A0A2P5BI33</accession>
<evidence type="ECO:0000313" key="1">
    <source>
        <dbReference type="EMBL" id="PON48462.1"/>
    </source>
</evidence>
<sequence length="65" mass="7312">MERVKTEQGVKKWANQEFQGSRAAIQCRNTGARALRCQSPGVLRVFRQKLSTGAPIPESRDIRKA</sequence>
<reference evidence="2" key="1">
    <citation type="submission" date="2016-06" db="EMBL/GenBank/DDBJ databases">
        <title>Parallel loss of symbiosis genes in relatives of nitrogen-fixing non-legume Parasponia.</title>
        <authorList>
            <person name="Van Velzen R."/>
            <person name="Holmer R."/>
            <person name="Bu F."/>
            <person name="Rutten L."/>
            <person name="Van Zeijl A."/>
            <person name="Liu W."/>
            <person name="Santuari L."/>
            <person name="Cao Q."/>
            <person name="Sharma T."/>
            <person name="Shen D."/>
            <person name="Roswanjaya Y."/>
            <person name="Wardhani T."/>
            <person name="Kalhor M.S."/>
            <person name="Jansen J."/>
            <person name="Van den Hoogen J."/>
            <person name="Gungor B."/>
            <person name="Hartog M."/>
            <person name="Hontelez J."/>
            <person name="Verver J."/>
            <person name="Yang W.-C."/>
            <person name="Schijlen E."/>
            <person name="Repin R."/>
            <person name="Schilthuizen M."/>
            <person name="Schranz E."/>
            <person name="Heidstra R."/>
            <person name="Miyata K."/>
            <person name="Fedorova E."/>
            <person name="Kohlen W."/>
            <person name="Bisseling T."/>
            <person name="Smit S."/>
            <person name="Geurts R."/>
        </authorList>
    </citation>
    <scope>NUCLEOTIDE SEQUENCE [LARGE SCALE GENOMIC DNA]</scope>
    <source>
        <strain evidence="2">cv. RG33-2</strain>
    </source>
</reference>